<dbReference type="AlphaFoldDB" id="A0A6N6RGK4"/>
<dbReference type="InterPro" id="IPR015890">
    <property type="entry name" value="Chorismate_C"/>
</dbReference>
<dbReference type="PANTHER" id="PTHR11236:SF50">
    <property type="entry name" value="AMINODEOXYCHORISMATE SYNTHASE COMPONENT 1"/>
    <property type="match status" value="1"/>
</dbReference>
<reference evidence="2 3" key="1">
    <citation type="submission" date="2019-09" db="EMBL/GenBank/DDBJ databases">
        <title>Genomes of family Cryomorphaceae.</title>
        <authorList>
            <person name="Bowman J.P."/>
        </authorList>
    </citation>
    <scope>NUCLEOTIDE SEQUENCE [LARGE SCALE GENOMIC DNA]</scope>
    <source>
        <strain evidence="2 3">LMG 25704</strain>
    </source>
</reference>
<name>A0A6N6RGK4_9FLAO</name>
<evidence type="ECO:0000313" key="3">
    <source>
        <dbReference type="Proteomes" id="UP000468650"/>
    </source>
</evidence>
<feature type="domain" description="Chorismate-utilising enzyme C-terminal" evidence="1">
    <location>
        <begin position="157"/>
        <end position="413"/>
    </location>
</feature>
<keyword evidence="3" id="KW-1185">Reference proteome</keyword>
<dbReference type="GO" id="GO:0000162">
    <property type="term" value="P:L-tryptophan biosynthetic process"/>
    <property type="evidence" value="ECO:0007669"/>
    <property type="project" value="TreeGrafter"/>
</dbReference>
<dbReference type="EMBL" id="WBVO01000004">
    <property type="protein sequence ID" value="KAB2810233.1"/>
    <property type="molecule type" value="Genomic_DNA"/>
</dbReference>
<dbReference type="InterPro" id="IPR005801">
    <property type="entry name" value="ADC_synthase"/>
</dbReference>
<evidence type="ECO:0000259" key="1">
    <source>
        <dbReference type="Pfam" id="PF00425"/>
    </source>
</evidence>
<dbReference type="PRINTS" id="PR00095">
    <property type="entry name" value="ANTSNTHASEI"/>
</dbReference>
<protein>
    <submittedName>
        <fullName evidence="2">Anthranilate synthase component I family protein</fullName>
    </submittedName>
</protein>
<dbReference type="GO" id="GO:0046820">
    <property type="term" value="F:4-amino-4-deoxychorismate synthase activity"/>
    <property type="evidence" value="ECO:0007669"/>
    <property type="project" value="TreeGrafter"/>
</dbReference>
<gene>
    <name evidence="2" type="ORF">F8C67_06525</name>
</gene>
<dbReference type="SUPFAM" id="SSF56322">
    <property type="entry name" value="ADC synthase"/>
    <property type="match status" value="1"/>
</dbReference>
<dbReference type="Proteomes" id="UP000468650">
    <property type="component" value="Unassembled WGS sequence"/>
</dbReference>
<dbReference type="RefSeq" id="WP_151667022.1">
    <property type="nucleotide sequence ID" value="NZ_WBVO01000004.1"/>
</dbReference>
<dbReference type="PANTHER" id="PTHR11236">
    <property type="entry name" value="AMINOBENZOATE/ANTHRANILATE SYNTHASE"/>
    <property type="match status" value="1"/>
</dbReference>
<sequence length="429" mass="48615">MNYKVTELDASRDWKTAFQLAFADSDYFVCLDSHQAADTYDWICAGEALEVFEPETDSLGSLRNHRKMNPGWWFGRINYDLKNELERLTSENEDRFNWSNTKFFEAGFVVTSKAGKVHLQLHPSSSYSPTSIQEYASGAKATLLVSEPVHLTPRLDRDTYISSANSLLRHIQRGDIYEINYCQEFYTDEVKIHPAEVYGRLQKVAEPPMSALWHAKNEWVLSMSPERYLKKAGSRLISQPIKGTARRSADLNEDKAIAEALFQDEKERAENVMIVDLVRNDLSRVAVRESVEVTELFGIHSFRTVHQMISTVECDLKDEHDIWDAIRATFPMGSMTGAPKVRAMQLSESHESHARGIYSGAIGYIDPNDDFDFNVVIRSVVYDSDLKYLSVSVGSALTSKARPAAEWDECLLKLKALKDVLSQSVSAED</sequence>
<comment type="caution">
    <text evidence="2">The sequence shown here is derived from an EMBL/GenBank/DDBJ whole genome shotgun (WGS) entry which is preliminary data.</text>
</comment>
<dbReference type="OrthoDB" id="9803598at2"/>
<organism evidence="2 3">
    <name type="scientific">Phaeocystidibacter luteus</name>
    <dbReference type="NCBI Taxonomy" id="911197"/>
    <lineage>
        <taxon>Bacteria</taxon>
        <taxon>Pseudomonadati</taxon>
        <taxon>Bacteroidota</taxon>
        <taxon>Flavobacteriia</taxon>
        <taxon>Flavobacteriales</taxon>
        <taxon>Phaeocystidibacteraceae</taxon>
        <taxon>Phaeocystidibacter</taxon>
    </lineage>
</organism>
<evidence type="ECO:0000313" key="2">
    <source>
        <dbReference type="EMBL" id="KAB2810233.1"/>
    </source>
</evidence>
<proteinExistence type="predicted"/>
<accession>A0A6N6RGK4</accession>
<dbReference type="InterPro" id="IPR019999">
    <property type="entry name" value="Anth_synth_I-like"/>
</dbReference>
<dbReference type="Pfam" id="PF00425">
    <property type="entry name" value="Chorismate_bind"/>
    <property type="match status" value="1"/>
</dbReference>
<dbReference type="Gene3D" id="3.60.120.10">
    <property type="entry name" value="Anthranilate synthase"/>
    <property type="match status" value="1"/>
</dbReference>